<gene>
    <name evidence="2" type="ORF">SAMN05216195_10720</name>
</gene>
<organism evidence="2 3">
    <name type="scientific">Lentzea flaviverrucosa</name>
    <dbReference type="NCBI Taxonomy" id="200379"/>
    <lineage>
        <taxon>Bacteria</taxon>
        <taxon>Bacillati</taxon>
        <taxon>Actinomycetota</taxon>
        <taxon>Actinomycetes</taxon>
        <taxon>Pseudonocardiales</taxon>
        <taxon>Pseudonocardiaceae</taxon>
        <taxon>Lentzea</taxon>
    </lineage>
</organism>
<keyword evidence="1" id="KW-1133">Transmembrane helix</keyword>
<dbReference type="EMBL" id="FOFT01000007">
    <property type="protein sequence ID" value="SER82993.1"/>
    <property type="molecule type" value="Genomic_DNA"/>
</dbReference>
<sequence>MNFSPARSQALLATILVVSVAANVATQAFGLSLYISAAFGLIAVASGITLFSNHRKNHQDSRN</sequence>
<reference evidence="3" key="1">
    <citation type="submission" date="2016-10" db="EMBL/GenBank/DDBJ databases">
        <authorList>
            <person name="Varghese N."/>
            <person name="Submissions S."/>
        </authorList>
    </citation>
    <scope>NUCLEOTIDE SEQUENCE [LARGE SCALE GENOMIC DNA]</scope>
    <source>
        <strain evidence="3">CGMCC 4.578</strain>
    </source>
</reference>
<evidence type="ECO:0000313" key="3">
    <source>
        <dbReference type="Proteomes" id="UP000199028"/>
    </source>
</evidence>
<dbReference type="RefSeq" id="WP_090066813.1">
    <property type="nucleotide sequence ID" value="NZ_FOFT01000007.1"/>
</dbReference>
<dbReference type="Proteomes" id="UP000199028">
    <property type="component" value="Unassembled WGS sequence"/>
</dbReference>
<dbReference type="AlphaFoldDB" id="A0A1H9SF52"/>
<accession>A0A1H9SF52</accession>
<evidence type="ECO:0000313" key="2">
    <source>
        <dbReference type="EMBL" id="SER82993.1"/>
    </source>
</evidence>
<evidence type="ECO:0000256" key="1">
    <source>
        <dbReference type="SAM" id="Phobius"/>
    </source>
</evidence>
<dbReference type="OrthoDB" id="3699719at2"/>
<name>A0A1H9SF52_9PSEU</name>
<protein>
    <submittedName>
        <fullName evidence="2">Uncharacterized protein</fullName>
    </submittedName>
</protein>
<proteinExistence type="predicted"/>
<keyword evidence="3" id="KW-1185">Reference proteome</keyword>
<feature type="transmembrane region" description="Helical" evidence="1">
    <location>
        <begin position="31"/>
        <end position="52"/>
    </location>
</feature>
<keyword evidence="1" id="KW-0812">Transmembrane</keyword>
<keyword evidence="1" id="KW-0472">Membrane</keyword>